<feature type="transmembrane region" description="Helical" evidence="5">
    <location>
        <begin position="225"/>
        <end position="242"/>
    </location>
</feature>
<evidence type="ECO:0000256" key="1">
    <source>
        <dbReference type="ARBA" id="ARBA00004141"/>
    </source>
</evidence>
<dbReference type="EMBL" id="BLJN01000004">
    <property type="protein sequence ID" value="GFE82272.1"/>
    <property type="molecule type" value="Genomic_DNA"/>
</dbReference>
<dbReference type="NCBIfam" id="NF008586">
    <property type="entry name" value="PRK11551.1"/>
    <property type="match status" value="1"/>
</dbReference>
<sequence>MGDGMLQERTALVQTPNVAITVALCFLVAVVEGFDIQAMGVAAPKLAPQFGFDPKQMGWIFSISNIGLVIGAALGGRLADRVGRKPVFIGAVLAFGLFTLLTSLVGTFEALFVVRFCAGLGFGAALPNMMALAAEVSAPEKRASTAALMFAGMPLGGGTSALLTQLLPPDFDWRLLFEIGGVLPLLLAPTIYFLMTETLTKSAAGAPRTDIVSALFADGRTPATLLLWLAFLPTLLILYLILNWLPTLVVANGLDRAVAPQASLAFNFASVAGALFFGHLVDRMDTRWPMTFAYLGLIVALVALSASSGLAMTVALSGAAGFFLLGANYALYGVAATYYPLAVRGTGSGASVAVGRIGSIIGPLLAGLLLGGGMSASGVVQYMVPVAAVAGAAVFALSFCRRPQE</sequence>
<dbReference type="PROSITE" id="PS00216">
    <property type="entry name" value="SUGAR_TRANSPORT_1"/>
    <property type="match status" value="1"/>
</dbReference>
<feature type="transmembrane region" description="Helical" evidence="5">
    <location>
        <begin position="87"/>
        <end position="106"/>
    </location>
</feature>
<protein>
    <submittedName>
        <fullName evidence="7">3-(3-hydroxy-phenyl)propionate transporter MhpT</fullName>
    </submittedName>
</protein>
<dbReference type="GO" id="GO:0046943">
    <property type="term" value="F:carboxylic acid transmembrane transporter activity"/>
    <property type="evidence" value="ECO:0007669"/>
    <property type="project" value="TreeGrafter"/>
</dbReference>
<dbReference type="InterPro" id="IPR020846">
    <property type="entry name" value="MFS_dom"/>
</dbReference>
<feature type="domain" description="Major facilitator superfamily (MFS) profile" evidence="6">
    <location>
        <begin position="21"/>
        <end position="404"/>
    </location>
</feature>
<feature type="transmembrane region" description="Helical" evidence="5">
    <location>
        <begin position="379"/>
        <end position="400"/>
    </location>
</feature>
<feature type="transmembrane region" description="Helical" evidence="5">
    <location>
        <begin position="262"/>
        <end position="281"/>
    </location>
</feature>
<feature type="transmembrane region" description="Helical" evidence="5">
    <location>
        <begin position="112"/>
        <end position="134"/>
    </location>
</feature>
<feature type="transmembrane region" description="Helical" evidence="5">
    <location>
        <begin position="322"/>
        <end position="341"/>
    </location>
</feature>
<dbReference type="Gene3D" id="1.20.1250.20">
    <property type="entry name" value="MFS general substrate transporter like domains"/>
    <property type="match status" value="2"/>
</dbReference>
<dbReference type="InterPro" id="IPR011701">
    <property type="entry name" value="MFS"/>
</dbReference>
<reference evidence="8" key="1">
    <citation type="submission" date="2020-01" db="EMBL/GenBank/DDBJ databases">
        <title>'Steroidobacter agaridevorans' sp. nov., agar-degrading bacteria isolated from rhizosphere soils.</title>
        <authorList>
            <person name="Ikenaga M."/>
            <person name="Kataoka M."/>
            <person name="Murouchi A."/>
            <person name="Katsuragi S."/>
            <person name="Sakai M."/>
        </authorList>
    </citation>
    <scope>NUCLEOTIDE SEQUENCE [LARGE SCALE GENOMIC DNA]</scope>
    <source>
        <strain evidence="8">YU21-B</strain>
    </source>
</reference>
<accession>A0A829YHL4</accession>
<evidence type="ECO:0000256" key="5">
    <source>
        <dbReference type="SAM" id="Phobius"/>
    </source>
</evidence>
<keyword evidence="8" id="KW-1185">Reference proteome</keyword>
<name>A0A829YHL4_9GAMM</name>
<evidence type="ECO:0000259" key="6">
    <source>
        <dbReference type="PROSITE" id="PS50850"/>
    </source>
</evidence>
<dbReference type="PROSITE" id="PS50850">
    <property type="entry name" value="MFS"/>
    <property type="match status" value="1"/>
</dbReference>
<feature type="transmembrane region" description="Helical" evidence="5">
    <location>
        <begin position="353"/>
        <end position="373"/>
    </location>
</feature>
<feature type="transmembrane region" description="Helical" evidence="5">
    <location>
        <begin position="57"/>
        <end position="75"/>
    </location>
</feature>
<evidence type="ECO:0000256" key="3">
    <source>
        <dbReference type="ARBA" id="ARBA00022989"/>
    </source>
</evidence>
<comment type="caution">
    <text evidence="7">The sequence shown here is derived from an EMBL/GenBank/DDBJ whole genome shotgun (WGS) entry which is preliminary data.</text>
</comment>
<dbReference type="InterPro" id="IPR005829">
    <property type="entry name" value="Sugar_transporter_CS"/>
</dbReference>
<dbReference type="PANTHER" id="PTHR23508:SF10">
    <property type="entry name" value="CARBOXYLIC ACID TRANSPORTER PROTEIN HOMOLOG"/>
    <property type="match status" value="1"/>
</dbReference>
<evidence type="ECO:0000256" key="2">
    <source>
        <dbReference type="ARBA" id="ARBA00022692"/>
    </source>
</evidence>
<keyword evidence="4 5" id="KW-0472">Membrane</keyword>
<feature type="transmembrane region" description="Helical" evidence="5">
    <location>
        <begin position="146"/>
        <end position="167"/>
    </location>
</feature>
<comment type="subcellular location">
    <subcellularLocation>
        <location evidence="1">Membrane</location>
        <topology evidence="1">Multi-pass membrane protein</topology>
    </subcellularLocation>
</comment>
<dbReference type="InterPro" id="IPR036259">
    <property type="entry name" value="MFS_trans_sf"/>
</dbReference>
<gene>
    <name evidence="7" type="primary">mhpT</name>
    <name evidence="7" type="ORF">GCM10011487_42720</name>
</gene>
<evidence type="ECO:0000313" key="8">
    <source>
        <dbReference type="Proteomes" id="UP000445000"/>
    </source>
</evidence>
<keyword evidence="2 5" id="KW-0812">Transmembrane</keyword>
<dbReference type="GO" id="GO:0005886">
    <property type="term" value="C:plasma membrane"/>
    <property type="evidence" value="ECO:0007669"/>
    <property type="project" value="TreeGrafter"/>
</dbReference>
<dbReference type="SUPFAM" id="SSF103473">
    <property type="entry name" value="MFS general substrate transporter"/>
    <property type="match status" value="1"/>
</dbReference>
<dbReference type="Proteomes" id="UP000445000">
    <property type="component" value="Unassembled WGS sequence"/>
</dbReference>
<organism evidence="7 8">
    <name type="scientific">Steroidobacter agaridevorans</name>
    <dbReference type="NCBI Taxonomy" id="2695856"/>
    <lineage>
        <taxon>Bacteria</taxon>
        <taxon>Pseudomonadati</taxon>
        <taxon>Pseudomonadota</taxon>
        <taxon>Gammaproteobacteria</taxon>
        <taxon>Steroidobacterales</taxon>
        <taxon>Steroidobacteraceae</taxon>
        <taxon>Steroidobacter</taxon>
    </lineage>
</organism>
<proteinExistence type="predicted"/>
<keyword evidence="3 5" id="KW-1133">Transmembrane helix</keyword>
<feature type="transmembrane region" description="Helical" evidence="5">
    <location>
        <begin position="173"/>
        <end position="194"/>
    </location>
</feature>
<dbReference type="AlphaFoldDB" id="A0A829YHL4"/>
<dbReference type="PANTHER" id="PTHR23508">
    <property type="entry name" value="CARBOXYLIC ACID TRANSPORTER PROTEIN HOMOLOG"/>
    <property type="match status" value="1"/>
</dbReference>
<evidence type="ECO:0000313" key="7">
    <source>
        <dbReference type="EMBL" id="GFE82272.1"/>
    </source>
</evidence>
<feature type="transmembrane region" description="Helical" evidence="5">
    <location>
        <begin position="293"/>
        <end position="316"/>
    </location>
</feature>
<evidence type="ECO:0000256" key="4">
    <source>
        <dbReference type="ARBA" id="ARBA00023136"/>
    </source>
</evidence>
<dbReference type="Pfam" id="PF07690">
    <property type="entry name" value="MFS_1"/>
    <property type="match status" value="1"/>
</dbReference>